<dbReference type="AlphaFoldDB" id="A0AAE9B2F2"/>
<name>A0AAE9B2F2_9ACTN</name>
<gene>
    <name evidence="1" type="ORF">Sipo8835_05210</name>
</gene>
<dbReference type="RefSeq" id="WP_141580918.1">
    <property type="nucleotide sequence ID" value="NZ_SPAZ01000045.1"/>
</dbReference>
<reference evidence="1 2" key="1">
    <citation type="submission" date="2019-03" db="EMBL/GenBank/DDBJ databases">
        <title>Comparative genomic analyses of the sweetpotato soil rot pathogen, Streptomyces ipomoeae.</title>
        <authorList>
            <person name="Ruschel Soares N."/>
            <person name="Badger J.H."/>
            <person name="Huguet-Tapia J.C."/>
            <person name="Clark C.A."/>
            <person name="Pettis G.S."/>
        </authorList>
    </citation>
    <scope>NUCLEOTIDE SEQUENCE [LARGE SCALE GENOMIC DNA]</scope>
    <source>
        <strain evidence="1 2">88-35</strain>
    </source>
</reference>
<organism evidence="1 2">
    <name type="scientific">Streptomyces ipomoeae</name>
    <dbReference type="NCBI Taxonomy" id="103232"/>
    <lineage>
        <taxon>Bacteria</taxon>
        <taxon>Bacillati</taxon>
        <taxon>Actinomycetota</taxon>
        <taxon>Actinomycetes</taxon>
        <taxon>Kitasatosporales</taxon>
        <taxon>Streptomycetaceae</taxon>
        <taxon>Streptomyces</taxon>
    </lineage>
</organism>
<comment type="caution">
    <text evidence="1">The sequence shown here is derived from an EMBL/GenBank/DDBJ whole genome shotgun (WGS) entry which is preliminary data.</text>
</comment>
<evidence type="ECO:0000313" key="2">
    <source>
        <dbReference type="Proteomes" id="UP000318720"/>
    </source>
</evidence>
<sequence length="133" mass="15156">MAWVFKVRGEKDHWIWGSFNRNEAWIHGGAWKDVRASFSPSVGYTRYRCTYTQDGNARNAQAAYKAIRSKGYNIATNNCLHMSMAVFKGYSSILRRDSRLPSATAGAGTTGRPNDYFSKTLSNAHWERIHYLP</sequence>
<protein>
    <submittedName>
        <fullName evidence="1">Uncharacterized protein</fullName>
    </submittedName>
</protein>
<proteinExistence type="predicted"/>
<evidence type="ECO:0000313" key="1">
    <source>
        <dbReference type="EMBL" id="TQE38502.1"/>
    </source>
</evidence>
<dbReference type="EMBL" id="SPAZ01000045">
    <property type="protein sequence ID" value="TQE38502.1"/>
    <property type="molecule type" value="Genomic_DNA"/>
</dbReference>
<dbReference type="Proteomes" id="UP000318720">
    <property type="component" value="Unassembled WGS sequence"/>
</dbReference>
<accession>A0AAE9B2F2</accession>